<dbReference type="Pfam" id="PF09366">
    <property type="entry name" value="DUF1997"/>
    <property type="match status" value="1"/>
</dbReference>
<dbReference type="EMBL" id="JPSP01000011">
    <property type="protein sequence ID" value="KFF41222.1"/>
    <property type="molecule type" value="Genomic_DNA"/>
</dbReference>
<dbReference type="PANTHER" id="PTHR34133">
    <property type="entry name" value="OS07G0633000 PROTEIN"/>
    <property type="match status" value="1"/>
</dbReference>
<dbReference type="Proteomes" id="UP000028922">
    <property type="component" value="Unassembled WGS sequence"/>
</dbReference>
<dbReference type="STRING" id="1527444.ucyna2_00952"/>
<proteinExistence type="predicted"/>
<dbReference type="AlphaFoldDB" id="A0A086CGA8"/>
<sequence>MIQKEKVRNLELTAYENFNLECENVTVPLKNYLQETQRLVKVLAGKNLIEKISEFEFRFHMKTLNFVNIYSFQPIVTIKVLPDKKGTVSFESQDFEMIGINYINHNFSLKFQGKLFSQEKNNKIFLQGQAYLTSSLDLPSNLWIIPKSILQRAGDTLLKNILERIRHSLSNELLHDYEHWASLQKK</sequence>
<organism evidence="1 2">
    <name type="scientific">Candidatus Atelocyanobacterium thalassa isolate SIO64986</name>
    <dbReference type="NCBI Taxonomy" id="1527444"/>
    <lineage>
        <taxon>Bacteria</taxon>
        <taxon>Bacillati</taxon>
        <taxon>Cyanobacteriota</taxon>
        <taxon>Cyanophyceae</taxon>
        <taxon>Oscillatoriophycideae</taxon>
        <taxon>Chroococcales</taxon>
        <taxon>Aphanothecaceae</taxon>
        <taxon>Candidatus Atelocyanobacterium</taxon>
        <taxon>Candidatus Atelocyanobacterium thalassae</taxon>
    </lineage>
</organism>
<dbReference type="InterPro" id="IPR018971">
    <property type="entry name" value="DUF1997"/>
</dbReference>
<reference evidence="1 2" key="1">
    <citation type="submission" date="2014-08" db="EMBL/GenBank/DDBJ databases">
        <title>Comparative genomics reveals surprising divergence of two closely related strains of uncultivated UCYN-A cyanobacteria.</title>
        <authorList>
            <person name="Bombar D."/>
            <person name="Heller P."/>
            <person name="Sanchez-Baracaldo P."/>
            <person name="Carter B.J."/>
            <person name="Zert J.P."/>
        </authorList>
    </citation>
    <scope>NUCLEOTIDE SEQUENCE [LARGE SCALE GENOMIC DNA]</scope>
</reference>
<evidence type="ECO:0008006" key="3">
    <source>
        <dbReference type="Google" id="ProtNLM"/>
    </source>
</evidence>
<evidence type="ECO:0000313" key="1">
    <source>
        <dbReference type="EMBL" id="KFF41222.1"/>
    </source>
</evidence>
<protein>
    <recommendedName>
        <fullName evidence="3">DUF1997 domain-containing protein</fullName>
    </recommendedName>
</protein>
<gene>
    <name evidence="1" type="ORF">ucyna2_00952</name>
</gene>
<name>A0A086CGA8_9CHRO</name>
<accession>A0A086CGA8</accession>
<dbReference type="PANTHER" id="PTHR34133:SF8">
    <property type="entry name" value="OS07G0633000 PROTEIN"/>
    <property type="match status" value="1"/>
</dbReference>
<comment type="caution">
    <text evidence="1">The sequence shown here is derived from an EMBL/GenBank/DDBJ whole genome shotgun (WGS) entry which is preliminary data.</text>
</comment>
<evidence type="ECO:0000313" key="2">
    <source>
        <dbReference type="Proteomes" id="UP000028922"/>
    </source>
</evidence>